<comment type="similarity">
    <text evidence="1">Belongs to the iron/ascorbate-dependent oxidoreductase family.</text>
</comment>
<keyword evidence="1" id="KW-0408">Iron</keyword>
<dbReference type="Pfam" id="PF14226">
    <property type="entry name" value="DIOX_N"/>
    <property type="match status" value="1"/>
</dbReference>
<dbReference type="InterPro" id="IPR027443">
    <property type="entry name" value="IPNS-like_sf"/>
</dbReference>
<dbReference type="PROSITE" id="PS51471">
    <property type="entry name" value="FE2OG_OXY"/>
    <property type="match status" value="1"/>
</dbReference>
<dbReference type="InterPro" id="IPR044861">
    <property type="entry name" value="IPNS-like_FE2OG_OXY"/>
</dbReference>
<evidence type="ECO:0000259" key="2">
    <source>
        <dbReference type="PROSITE" id="PS51471"/>
    </source>
</evidence>
<dbReference type="GO" id="GO:0016491">
    <property type="term" value="F:oxidoreductase activity"/>
    <property type="evidence" value="ECO:0007669"/>
    <property type="project" value="UniProtKB-KW"/>
</dbReference>
<dbReference type="RefSeq" id="XP_022629172.1">
    <property type="nucleotide sequence ID" value="XM_022772027.1"/>
</dbReference>
<dbReference type="SUPFAM" id="SSF51197">
    <property type="entry name" value="Clavaminate synthase-like"/>
    <property type="match status" value="1"/>
</dbReference>
<dbReference type="Proteomes" id="UP000054304">
    <property type="component" value="Unassembled WGS sequence"/>
</dbReference>
<reference evidence="3 4" key="1">
    <citation type="submission" date="2014-12" db="EMBL/GenBank/DDBJ databases">
        <authorList>
            <person name="Neuveglise Cecile"/>
        </authorList>
    </citation>
    <scope>NUCLEOTIDE SEQUENCE [LARGE SCALE GENOMIC DNA]</scope>
    <source>
        <strain evidence="3 4">CBS 12615</strain>
    </source>
</reference>
<name>A0A0C7MSK4_9SACH</name>
<keyword evidence="1" id="KW-0560">Oxidoreductase</keyword>
<feature type="domain" description="Fe2OG dioxygenase" evidence="2">
    <location>
        <begin position="175"/>
        <end position="291"/>
    </location>
</feature>
<dbReference type="InterPro" id="IPR005123">
    <property type="entry name" value="Oxoglu/Fe-dep_dioxygenase_dom"/>
</dbReference>
<dbReference type="GO" id="GO:0046872">
    <property type="term" value="F:metal ion binding"/>
    <property type="evidence" value="ECO:0007669"/>
    <property type="project" value="UniProtKB-KW"/>
</dbReference>
<protein>
    <submittedName>
        <fullName evidence="3">LALA0S06e07624g1_1</fullName>
    </submittedName>
</protein>
<dbReference type="InterPro" id="IPR026992">
    <property type="entry name" value="DIOX_N"/>
</dbReference>
<gene>
    <name evidence="3" type="ORF">LALA0_S06e07624g</name>
</gene>
<sequence length="369" mass="41599">MSFNHIPVIDLEDALKPEKKQEFLRKLQDALVNVGFFLLVNFEKFGPPAHQFEDIKSEALNFFALPDEIKKECEMLNSPHFLGYTKLGNEITGGKADWREQIDLGTELAAPKDPEPLYKQLEGPNLWPQPEYAPKFRPVVTDYIKKMTQLSTAFRGFVCEAIGLPAGRLDSYFKPDQQCKIKLISYPEKVNDGVQDSENGDSELPQGVGPHRDSDFITFIFQASEHRGSLQVQNFQGKWIPIDNVPGSLVVAVGQTLEAITDGVCKATIHRVTSPQEGAGVRLSIPFFQTIDIDSRKSAVSDLSSDILRLRDERDKLINNWGVDVGFQFKPDLVTHPVGYAVFRNRIKSHQDVAAKWYPKELKQVLTEV</sequence>
<keyword evidence="4" id="KW-1185">Reference proteome</keyword>
<dbReference type="GO" id="GO:0044283">
    <property type="term" value="P:small molecule biosynthetic process"/>
    <property type="evidence" value="ECO:0007669"/>
    <property type="project" value="UniProtKB-ARBA"/>
</dbReference>
<proteinExistence type="inferred from homology"/>
<dbReference type="AlphaFoldDB" id="A0A0C7MSK4"/>
<evidence type="ECO:0000313" key="4">
    <source>
        <dbReference type="Proteomes" id="UP000054304"/>
    </source>
</evidence>
<organism evidence="3 4">
    <name type="scientific">Lachancea lanzarotensis</name>
    <dbReference type="NCBI Taxonomy" id="1245769"/>
    <lineage>
        <taxon>Eukaryota</taxon>
        <taxon>Fungi</taxon>
        <taxon>Dikarya</taxon>
        <taxon>Ascomycota</taxon>
        <taxon>Saccharomycotina</taxon>
        <taxon>Saccharomycetes</taxon>
        <taxon>Saccharomycetales</taxon>
        <taxon>Saccharomycetaceae</taxon>
        <taxon>Lachancea</taxon>
    </lineage>
</organism>
<dbReference type="Pfam" id="PF03171">
    <property type="entry name" value="2OG-FeII_Oxy"/>
    <property type="match status" value="1"/>
</dbReference>
<dbReference type="EMBL" id="LN736365">
    <property type="protein sequence ID" value="CEP62950.1"/>
    <property type="molecule type" value="Genomic_DNA"/>
</dbReference>
<evidence type="ECO:0000313" key="3">
    <source>
        <dbReference type="EMBL" id="CEP62950.1"/>
    </source>
</evidence>
<dbReference type="STRING" id="1245769.A0A0C7MSK4"/>
<dbReference type="InterPro" id="IPR050231">
    <property type="entry name" value="Iron_ascorbate_oxido_reductase"/>
</dbReference>
<dbReference type="OrthoDB" id="288590at2759"/>
<dbReference type="PANTHER" id="PTHR47990">
    <property type="entry name" value="2-OXOGLUTARATE (2OG) AND FE(II)-DEPENDENT OXYGENASE SUPERFAMILY PROTEIN-RELATED"/>
    <property type="match status" value="1"/>
</dbReference>
<keyword evidence="1" id="KW-0479">Metal-binding</keyword>
<evidence type="ECO:0000256" key="1">
    <source>
        <dbReference type="RuleBase" id="RU003682"/>
    </source>
</evidence>
<dbReference type="HOGENOM" id="CLU_010119_1_1_1"/>
<dbReference type="GeneID" id="34686438"/>
<dbReference type="Gene3D" id="2.60.120.330">
    <property type="entry name" value="B-lactam Antibiotic, Isopenicillin N Synthase, Chain"/>
    <property type="match status" value="1"/>
</dbReference>
<accession>A0A0C7MSK4</accession>